<name>A0A9P6EWS4_9FUNG</name>
<accession>A0A9P6EWS4</accession>
<protein>
    <submittedName>
        <fullName evidence="2">Uncharacterized protein</fullName>
    </submittedName>
</protein>
<gene>
    <name evidence="2" type="ORF">BGW38_010091</name>
</gene>
<dbReference type="AlphaFoldDB" id="A0A9P6EWS4"/>
<evidence type="ECO:0000313" key="2">
    <source>
        <dbReference type="EMBL" id="KAF9537053.1"/>
    </source>
</evidence>
<feature type="non-terminal residue" evidence="2">
    <location>
        <position position="196"/>
    </location>
</feature>
<sequence>PFYYSSSSKHYRAFPMAPHMRPVRDPCRAGVEVGPSEHMHEPPETEELSPSYADIHQHRRVNAPSLIDDLAPPPPIGPDDMHEDMEAPLYTFQATAAQDIAVVASPLPPLLPLMSQEALPPGLLPPPPLSCEIDATESVDQGDDGSDQEEQEEPPLKTKPHDDVPATFITPSGLCASLELESDTIEIYDRSNEGFL</sequence>
<feature type="region of interest" description="Disordered" evidence="1">
    <location>
        <begin position="22"/>
        <end position="48"/>
    </location>
</feature>
<proteinExistence type="predicted"/>
<feature type="compositionally biased region" description="Acidic residues" evidence="1">
    <location>
        <begin position="134"/>
        <end position="153"/>
    </location>
</feature>
<dbReference type="Proteomes" id="UP000780801">
    <property type="component" value="Unassembled WGS sequence"/>
</dbReference>
<feature type="compositionally biased region" description="Basic and acidic residues" evidence="1">
    <location>
        <begin position="154"/>
        <end position="164"/>
    </location>
</feature>
<reference evidence="2" key="1">
    <citation type="journal article" date="2020" name="Fungal Divers.">
        <title>Resolving the Mortierellaceae phylogeny through synthesis of multi-gene phylogenetics and phylogenomics.</title>
        <authorList>
            <person name="Vandepol N."/>
            <person name="Liber J."/>
            <person name="Desiro A."/>
            <person name="Na H."/>
            <person name="Kennedy M."/>
            <person name="Barry K."/>
            <person name="Grigoriev I.V."/>
            <person name="Miller A.N."/>
            <person name="O'Donnell K."/>
            <person name="Stajich J.E."/>
            <person name="Bonito G."/>
        </authorList>
    </citation>
    <scope>NUCLEOTIDE SEQUENCE</scope>
    <source>
        <strain evidence="2">KOD1015</strain>
    </source>
</reference>
<evidence type="ECO:0000313" key="3">
    <source>
        <dbReference type="Proteomes" id="UP000780801"/>
    </source>
</evidence>
<dbReference type="EMBL" id="JAABOA010007866">
    <property type="protein sequence ID" value="KAF9537053.1"/>
    <property type="molecule type" value="Genomic_DNA"/>
</dbReference>
<feature type="region of interest" description="Disordered" evidence="1">
    <location>
        <begin position="119"/>
        <end position="169"/>
    </location>
</feature>
<dbReference type="OrthoDB" id="2333384at2759"/>
<keyword evidence="3" id="KW-1185">Reference proteome</keyword>
<organism evidence="2 3">
    <name type="scientific">Lunasporangiospora selenospora</name>
    <dbReference type="NCBI Taxonomy" id="979761"/>
    <lineage>
        <taxon>Eukaryota</taxon>
        <taxon>Fungi</taxon>
        <taxon>Fungi incertae sedis</taxon>
        <taxon>Mucoromycota</taxon>
        <taxon>Mortierellomycotina</taxon>
        <taxon>Mortierellomycetes</taxon>
        <taxon>Mortierellales</taxon>
        <taxon>Mortierellaceae</taxon>
        <taxon>Lunasporangiospora</taxon>
    </lineage>
</organism>
<feature type="non-terminal residue" evidence="2">
    <location>
        <position position="1"/>
    </location>
</feature>
<comment type="caution">
    <text evidence="2">The sequence shown here is derived from an EMBL/GenBank/DDBJ whole genome shotgun (WGS) entry which is preliminary data.</text>
</comment>
<evidence type="ECO:0000256" key="1">
    <source>
        <dbReference type="SAM" id="MobiDB-lite"/>
    </source>
</evidence>